<dbReference type="PROSITE" id="PS50048">
    <property type="entry name" value="ZN2_CY6_FUNGAL_2"/>
    <property type="match status" value="1"/>
</dbReference>
<reference evidence="10" key="1">
    <citation type="journal article" date="2012" name="MBio">
        <title>Comparative genome analysis of Trichophyton rubrum and related dermatophytes reveals candidate genes involved in infection.</title>
        <authorList>
            <person name="Martinez D.A."/>
            <person name="Oliver B.G."/>
            <person name="Graeser Y."/>
            <person name="Goldberg J.M."/>
            <person name="Li W."/>
            <person name="Martinez-Rossi N.M."/>
            <person name="Monod M."/>
            <person name="Shelest E."/>
            <person name="Barton R.C."/>
            <person name="Birch E."/>
            <person name="Brakhage A.A."/>
            <person name="Chen Z."/>
            <person name="Gurr S.J."/>
            <person name="Heiman D."/>
            <person name="Heitman J."/>
            <person name="Kosti I."/>
            <person name="Rossi A."/>
            <person name="Saif S."/>
            <person name="Samalova M."/>
            <person name="Saunders C.W."/>
            <person name="Shea T."/>
            <person name="Summerbell R.C."/>
            <person name="Xu J."/>
            <person name="Young S."/>
            <person name="Zeng Q."/>
            <person name="Birren B.W."/>
            <person name="Cuomo C.A."/>
            <person name="White T.C."/>
        </authorList>
    </citation>
    <scope>NUCLEOTIDE SEQUENCE [LARGE SCALE GENOMIC DNA]</scope>
    <source>
        <strain evidence="10">ATCC MYA-4606 / CBS 127.97</strain>
    </source>
</reference>
<dbReference type="GO" id="GO:0003677">
    <property type="term" value="F:DNA binding"/>
    <property type="evidence" value="ECO:0007669"/>
    <property type="project" value="UniProtKB-KW"/>
</dbReference>
<evidence type="ECO:0000313" key="9">
    <source>
        <dbReference type="EMBL" id="EGE06777.1"/>
    </source>
</evidence>
<evidence type="ECO:0000256" key="2">
    <source>
        <dbReference type="ARBA" id="ARBA00022723"/>
    </source>
</evidence>
<dbReference type="PROSITE" id="PS00463">
    <property type="entry name" value="ZN2_CY6_FUNGAL_1"/>
    <property type="match status" value="1"/>
</dbReference>
<keyword evidence="10" id="KW-1185">Reference proteome</keyword>
<keyword evidence="4" id="KW-0238">DNA-binding</keyword>
<keyword evidence="2" id="KW-0479">Metal-binding</keyword>
<comment type="subcellular location">
    <subcellularLocation>
        <location evidence="1">Nucleus</location>
    </subcellularLocation>
</comment>
<evidence type="ECO:0000259" key="8">
    <source>
        <dbReference type="PROSITE" id="PS50048"/>
    </source>
</evidence>
<dbReference type="HOGENOM" id="CLU_026660_1_0_1"/>
<dbReference type="GO" id="GO:0000981">
    <property type="term" value="F:DNA-binding transcription factor activity, RNA polymerase II-specific"/>
    <property type="evidence" value="ECO:0007669"/>
    <property type="project" value="InterPro"/>
</dbReference>
<dbReference type="eggNOG" id="ENOG502SE9E">
    <property type="taxonomic scope" value="Eukaryota"/>
</dbReference>
<dbReference type="CDD" id="cd00067">
    <property type="entry name" value="GAL4"/>
    <property type="match status" value="1"/>
</dbReference>
<dbReference type="PANTHER" id="PTHR47338:SF5">
    <property type="entry name" value="ZN(II)2CYS6 TRANSCRIPTION FACTOR (EUROFUNG)"/>
    <property type="match status" value="1"/>
</dbReference>
<keyword evidence="6" id="KW-0539">Nucleus</keyword>
<dbReference type="AlphaFoldDB" id="F2PY09"/>
<evidence type="ECO:0000256" key="5">
    <source>
        <dbReference type="ARBA" id="ARBA00023163"/>
    </source>
</evidence>
<evidence type="ECO:0000256" key="6">
    <source>
        <dbReference type="ARBA" id="ARBA00023242"/>
    </source>
</evidence>
<dbReference type="Proteomes" id="UP000009169">
    <property type="component" value="Unassembled WGS sequence"/>
</dbReference>
<dbReference type="InterPro" id="IPR050815">
    <property type="entry name" value="TF_fung"/>
</dbReference>
<feature type="compositionally biased region" description="Low complexity" evidence="7">
    <location>
        <begin position="179"/>
        <end position="214"/>
    </location>
</feature>
<feature type="compositionally biased region" description="Low complexity" evidence="7">
    <location>
        <begin position="144"/>
        <end position="161"/>
    </location>
</feature>
<dbReference type="GO" id="GO:0008270">
    <property type="term" value="F:zinc ion binding"/>
    <property type="evidence" value="ECO:0007669"/>
    <property type="project" value="InterPro"/>
</dbReference>
<feature type="region of interest" description="Disordered" evidence="7">
    <location>
        <begin position="139"/>
        <end position="214"/>
    </location>
</feature>
<evidence type="ECO:0000256" key="4">
    <source>
        <dbReference type="ARBA" id="ARBA00023125"/>
    </source>
</evidence>
<evidence type="ECO:0000256" key="1">
    <source>
        <dbReference type="ARBA" id="ARBA00004123"/>
    </source>
</evidence>
<dbReference type="PANTHER" id="PTHR47338">
    <property type="entry name" value="ZN(II)2CYS6 TRANSCRIPTION FACTOR (EUROFUNG)-RELATED"/>
    <property type="match status" value="1"/>
</dbReference>
<keyword evidence="3" id="KW-0805">Transcription regulation</keyword>
<protein>
    <submittedName>
        <fullName evidence="9">C6 finger domain-containing protein</fullName>
    </submittedName>
</protein>
<evidence type="ECO:0000313" key="10">
    <source>
        <dbReference type="Proteomes" id="UP000009169"/>
    </source>
</evidence>
<dbReference type="SMART" id="SM00066">
    <property type="entry name" value="GAL4"/>
    <property type="match status" value="1"/>
</dbReference>
<accession>F2PY09</accession>
<dbReference type="InterPro" id="IPR001138">
    <property type="entry name" value="Zn2Cys6_DnaBD"/>
</dbReference>
<name>F2PY09_TRIEC</name>
<sequence>MAGTGQGGVSWLDEAIKEATRQSKKLEETPKRHAACDECRRRKSKCTGEADGCTRCYRHGLYCHYSFQKPMGRPPKTYASLAMLGSGTGTGSPSVGLTAENPSLAYGTPDAQGALEASNMCPAIYKTFMQNTYDIRPGPFMSDGPLSGSSGFAPSASSQPPTATPAPTIPSEIDYSSISSMLTPTPGMTPSTSTDTNITSTTPSTTPSTNASGSGPSAFPQILAPCPCLSHLYLTLSSLAALNSFPVSSDTLMTLYSASKTAIGVLRCNVCPTAYSSAVQNLMLLGTLLTCIANSWFEVSFQDGQRLAIETLDQSFLDSLPADEAARTAFFKNWLRELVRYSVIGHATPPNAPLLRKQFEDSPNLLGLVEEMEARQRRWHAERLPMVNPSCPREDENGSSSTNAATTSTNDTTTTEPKDPDFLCLRIAGNARQIIERLGFSAEELRNRS</sequence>
<dbReference type="VEuPathDB" id="FungiDB:TEQG_05772"/>
<dbReference type="GO" id="GO:0005634">
    <property type="term" value="C:nucleus"/>
    <property type="evidence" value="ECO:0007669"/>
    <property type="project" value="UniProtKB-SubCell"/>
</dbReference>
<evidence type="ECO:0000256" key="3">
    <source>
        <dbReference type="ARBA" id="ARBA00023015"/>
    </source>
</evidence>
<dbReference type="InterPro" id="IPR036864">
    <property type="entry name" value="Zn2-C6_fun-type_DNA-bd_sf"/>
</dbReference>
<dbReference type="SUPFAM" id="SSF57701">
    <property type="entry name" value="Zn2/Cys6 DNA-binding domain"/>
    <property type="match status" value="1"/>
</dbReference>
<dbReference type="EMBL" id="DS995751">
    <property type="protein sequence ID" value="EGE06777.1"/>
    <property type="molecule type" value="Genomic_DNA"/>
</dbReference>
<dbReference type="Pfam" id="PF00172">
    <property type="entry name" value="Zn_clus"/>
    <property type="match status" value="1"/>
</dbReference>
<feature type="compositionally biased region" description="Low complexity" evidence="7">
    <location>
        <begin position="399"/>
        <end position="415"/>
    </location>
</feature>
<organism evidence="9 10">
    <name type="scientific">Trichophyton equinum (strain ATCC MYA-4606 / CBS 127.97)</name>
    <name type="common">Horse ringworm fungus</name>
    <dbReference type="NCBI Taxonomy" id="559882"/>
    <lineage>
        <taxon>Eukaryota</taxon>
        <taxon>Fungi</taxon>
        <taxon>Dikarya</taxon>
        <taxon>Ascomycota</taxon>
        <taxon>Pezizomycotina</taxon>
        <taxon>Eurotiomycetes</taxon>
        <taxon>Eurotiomycetidae</taxon>
        <taxon>Onygenales</taxon>
        <taxon>Arthrodermataceae</taxon>
        <taxon>Trichophyton</taxon>
    </lineage>
</organism>
<evidence type="ECO:0000256" key="7">
    <source>
        <dbReference type="SAM" id="MobiDB-lite"/>
    </source>
</evidence>
<gene>
    <name evidence="9" type="ORF">TEQG_05772</name>
</gene>
<proteinExistence type="predicted"/>
<keyword evidence="5" id="KW-0804">Transcription</keyword>
<dbReference type="OrthoDB" id="10261408at2759"/>
<feature type="region of interest" description="Disordered" evidence="7">
    <location>
        <begin position="383"/>
        <end position="420"/>
    </location>
</feature>
<feature type="domain" description="Zn(2)-C6 fungal-type" evidence="8">
    <location>
        <begin position="35"/>
        <end position="65"/>
    </location>
</feature>
<dbReference type="Gene3D" id="4.10.240.10">
    <property type="entry name" value="Zn(2)-C6 fungal-type DNA-binding domain"/>
    <property type="match status" value="1"/>
</dbReference>